<proteinExistence type="predicted"/>
<dbReference type="Ensembl" id="ENSOTST00005151567.1">
    <property type="protein sequence ID" value="ENSOTSP00005135976.1"/>
    <property type="gene ID" value="ENSOTSG00005050963.1"/>
</dbReference>
<dbReference type="PANTHER" id="PTHR24369">
    <property type="entry name" value="ANTIGEN BSP, PUTATIVE-RELATED"/>
    <property type="match status" value="1"/>
</dbReference>
<dbReference type="GO" id="GO:0005886">
    <property type="term" value="C:plasma membrane"/>
    <property type="evidence" value="ECO:0007669"/>
    <property type="project" value="TreeGrafter"/>
</dbReference>
<dbReference type="Pfam" id="PF13855">
    <property type="entry name" value="LRR_8"/>
    <property type="match status" value="1"/>
</dbReference>
<evidence type="ECO:0000313" key="6">
    <source>
        <dbReference type="Ensembl" id="ENSOTSP00005135976.1"/>
    </source>
</evidence>
<evidence type="ECO:0000259" key="5">
    <source>
        <dbReference type="Pfam" id="PF22986"/>
    </source>
</evidence>
<accession>A0AAZ3R413</accession>
<feature type="domain" description="ELFN1/ELFN2 fibronectin type-III" evidence="5">
    <location>
        <begin position="253"/>
        <end position="316"/>
    </location>
</feature>
<dbReference type="Gene3D" id="3.80.10.10">
    <property type="entry name" value="Ribonuclease Inhibitor"/>
    <property type="match status" value="1"/>
</dbReference>
<feature type="region of interest" description="Disordered" evidence="3">
    <location>
        <begin position="527"/>
        <end position="582"/>
    </location>
</feature>
<reference evidence="7" key="1">
    <citation type="journal article" date="2018" name="PLoS ONE">
        <title>Chinook salmon (Oncorhynchus tshawytscha) genome and transcriptome.</title>
        <authorList>
            <person name="Christensen K.A."/>
            <person name="Leong J.S."/>
            <person name="Sakhrani D."/>
            <person name="Biagi C.A."/>
            <person name="Minkley D.R."/>
            <person name="Withler R.E."/>
            <person name="Rondeau E.B."/>
            <person name="Koop B.F."/>
            <person name="Devlin R.H."/>
        </authorList>
    </citation>
    <scope>NUCLEOTIDE SEQUENCE [LARGE SCALE GENOMIC DNA]</scope>
</reference>
<feature type="transmembrane region" description="Helical" evidence="4">
    <location>
        <begin position="334"/>
        <end position="356"/>
    </location>
</feature>
<feature type="compositionally biased region" description="Basic and acidic residues" evidence="3">
    <location>
        <begin position="595"/>
        <end position="604"/>
    </location>
</feature>
<feature type="compositionally biased region" description="Polar residues" evidence="3">
    <location>
        <begin position="506"/>
        <end position="515"/>
    </location>
</feature>
<evidence type="ECO:0000256" key="3">
    <source>
        <dbReference type="SAM" id="MobiDB-lite"/>
    </source>
</evidence>
<feature type="compositionally biased region" description="Low complexity" evidence="3">
    <location>
        <begin position="537"/>
        <end position="552"/>
    </location>
</feature>
<sequence>GDHRAQGAHWIVGGVSVALSATSWFAFFYGFALLSIIQFPTVTGDCWLIEGEKGFVWLAICSQNQPPYEAIPAHINSTIVDLRLNENKIKSIHFSSLSRFGNLTYLNLTKNEISYVEDGAFSAQFNLQVLQLGFNRLRNLTEGILRGLGKLQYLYLQANLIEAVTPNTFEECPNIENIDLSMNRIQVLDGGLFTGLGRLTTCELYTNPFNCSCELLGFLRWLAISHTSAVISTPYSLSSLDLPHLSSDLGPDPHPFSKMYILVLYNNSFFTDIKNLKNHKEEFELNNLKAHTDYTYCVVSIRHQLRYNHTCLSISTGRKAGLERTSNDSSATHYIMTILGSLFSMVLILGFVFHCLRKKRQRDEKNKKIGKIQKSLMELKYGADLEGGGGTGGGGGSISLLSQKQMLSAGESLTRMPYLPQGGTCEMDQYKLQEIIDTPKAAKGNYIEVRGTGSVAEISTIASEVDKVNQIINNCIDVLKSESTSFQGVKSGSVSTAEPQLELISDQPQRQSGFLSPQYKGYHHPLQRHHSMEAPSKRPSTSSSGSVRSPRPSRSDGPHRGTSDTKYMEKTSPTGTSGDTAVTPAAAILRAEAQKVRQYKEQRHSYPGPQRPLPDSEELEELSSRKPSSILDPLTLGRHPRELAYAQLSPQYHNLSYESSPEYSCTPSLGIWERFKLHRKRHRDEDYEEEYMAAGHALRRSLQVAKDEDLHDILDYWKGVSAQQKS</sequence>
<reference evidence="6" key="3">
    <citation type="submission" date="2025-09" db="UniProtKB">
        <authorList>
            <consortium name="Ensembl"/>
        </authorList>
    </citation>
    <scope>IDENTIFICATION</scope>
</reference>
<evidence type="ECO:0000256" key="1">
    <source>
        <dbReference type="ARBA" id="ARBA00022614"/>
    </source>
</evidence>
<feature type="compositionally biased region" description="Polar residues" evidence="3">
    <location>
        <begin position="571"/>
        <end position="580"/>
    </location>
</feature>
<dbReference type="Pfam" id="PF22986">
    <property type="entry name" value="Fn3_ELFN"/>
    <property type="match status" value="1"/>
</dbReference>
<feature type="region of interest" description="Disordered" evidence="3">
    <location>
        <begin position="595"/>
        <end position="634"/>
    </location>
</feature>
<dbReference type="InterPro" id="IPR050541">
    <property type="entry name" value="LRR_TM_domain-containing"/>
</dbReference>
<dbReference type="InterPro" id="IPR032675">
    <property type="entry name" value="LRR_dom_sf"/>
</dbReference>
<keyword evidence="4" id="KW-0812">Transmembrane</keyword>
<reference evidence="6" key="2">
    <citation type="submission" date="2025-08" db="UniProtKB">
        <authorList>
            <consortium name="Ensembl"/>
        </authorList>
    </citation>
    <scope>IDENTIFICATION</scope>
</reference>
<dbReference type="AlphaFoldDB" id="A0AAZ3R413"/>
<dbReference type="InterPro" id="IPR055106">
    <property type="entry name" value="ELFN_Fn3"/>
</dbReference>
<keyword evidence="4" id="KW-0472">Membrane</keyword>
<dbReference type="Proteomes" id="UP000694402">
    <property type="component" value="Unassembled WGS sequence"/>
</dbReference>
<organism evidence="6 7">
    <name type="scientific">Oncorhynchus tshawytscha</name>
    <name type="common">Chinook salmon</name>
    <name type="synonym">Salmo tshawytscha</name>
    <dbReference type="NCBI Taxonomy" id="74940"/>
    <lineage>
        <taxon>Eukaryota</taxon>
        <taxon>Metazoa</taxon>
        <taxon>Chordata</taxon>
        <taxon>Craniata</taxon>
        <taxon>Vertebrata</taxon>
        <taxon>Euteleostomi</taxon>
        <taxon>Actinopterygii</taxon>
        <taxon>Neopterygii</taxon>
        <taxon>Teleostei</taxon>
        <taxon>Protacanthopterygii</taxon>
        <taxon>Salmoniformes</taxon>
        <taxon>Salmonidae</taxon>
        <taxon>Salmoninae</taxon>
        <taxon>Oncorhynchus</taxon>
    </lineage>
</organism>
<keyword evidence="4" id="KW-1133">Transmembrane helix</keyword>
<dbReference type="InterPro" id="IPR001611">
    <property type="entry name" value="Leu-rich_rpt"/>
</dbReference>
<keyword evidence="7" id="KW-1185">Reference proteome</keyword>
<feature type="compositionally biased region" description="Basic and acidic residues" evidence="3">
    <location>
        <begin position="553"/>
        <end position="569"/>
    </location>
</feature>
<evidence type="ECO:0000313" key="7">
    <source>
        <dbReference type="Proteomes" id="UP000694402"/>
    </source>
</evidence>
<evidence type="ECO:0000256" key="2">
    <source>
        <dbReference type="ARBA" id="ARBA00022737"/>
    </source>
</evidence>
<feature type="transmembrane region" description="Helical" evidence="4">
    <location>
        <begin position="12"/>
        <end position="37"/>
    </location>
</feature>
<evidence type="ECO:0000256" key="4">
    <source>
        <dbReference type="SAM" id="Phobius"/>
    </source>
</evidence>
<keyword evidence="1" id="KW-0433">Leucine-rich repeat</keyword>
<dbReference type="PANTHER" id="PTHR24369:SF204">
    <property type="entry name" value="PROTEIN PHOSPHATASE 1 REGULATORY SUBUNIT 29-RELATED"/>
    <property type="match status" value="1"/>
</dbReference>
<name>A0AAZ3R413_ONCTS</name>
<feature type="region of interest" description="Disordered" evidence="3">
    <location>
        <begin position="503"/>
        <end position="522"/>
    </location>
</feature>
<dbReference type="GeneTree" id="ENSGT00940000161391"/>
<dbReference type="SMART" id="SM00369">
    <property type="entry name" value="LRR_TYP"/>
    <property type="match status" value="4"/>
</dbReference>
<dbReference type="InterPro" id="IPR003591">
    <property type="entry name" value="Leu-rich_rpt_typical-subtyp"/>
</dbReference>
<protein>
    <recommendedName>
        <fullName evidence="5">ELFN1/ELFN2 fibronectin type-III domain-containing protein</fullName>
    </recommendedName>
</protein>
<dbReference type="SUPFAM" id="SSF52058">
    <property type="entry name" value="L domain-like"/>
    <property type="match status" value="1"/>
</dbReference>
<keyword evidence="2" id="KW-0677">Repeat</keyword>